<name>X0Y710_9ZZZZ</name>
<organism evidence="5">
    <name type="scientific">marine sediment metagenome</name>
    <dbReference type="NCBI Taxonomy" id="412755"/>
    <lineage>
        <taxon>unclassified sequences</taxon>
        <taxon>metagenomes</taxon>
        <taxon>ecological metagenomes</taxon>
    </lineage>
</organism>
<dbReference type="GO" id="GO:0004065">
    <property type="term" value="F:arylsulfatase activity"/>
    <property type="evidence" value="ECO:0007669"/>
    <property type="project" value="TreeGrafter"/>
</dbReference>
<keyword evidence="2" id="KW-0378">Hydrolase</keyword>
<dbReference type="Gene3D" id="3.40.720.10">
    <property type="entry name" value="Alkaline Phosphatase, subunit A"/>
    <property type="match status" value="1"/>
</dbReference>
<protein>
    <recommendedName>
        <fullName evidence="4">Sulfatase N-terminal domain-containing protein</fullName>
    </recommendedName>
</protein>
<accession>X0Y710</accession>
<reference evidence="5" key="1">
    <citation type="journal article" date="2014" name="Front. Microbiol.">
        <title>High frequency of phylogenetically diverse reductive dehalogenase-homologous genes in deep subseafloor sedimentary metagenomes.</title>
        <authorList>
            <person name="Kawai M."/>
            <person name="Futagami T."/>
            <person name="Toyoda A."/>
            <person name="Takaki Y."/>
            <person name="Nishi S."/>
            <person name="Hori S."/>
            <person name="Arai W."/>
            <person name="Tsubouchi T."/>
            <person name="Morono Y."/>
            <person name="Uchiyama I."/>
            <person name="Ito T."/>
            <person name="Fujiyama A."/>
            <person name="Inagaki F."/>
            <person name="Takami H."/>
        </authorList>
    </citation>
    <scope>NUCLEOTIDE SEQUENCE</scope>
    <source>
        <strain evidence="5">Expedition CK06-06</strain>
    </source>
</reference>
<dbReference type="AlphaFoldDB" id="X0Y710"/>
<comment type="similarity">
    <text evidence="1">Belongs to the sulfatase family.</text>
</comment>
<dbReference type="InterPro" id="IPR017850">
    <property type="entry name" value="Alkaline_phosphatase_core_sf"/>
</dbReference>
<dbReference type="EMBL" id="BARS01050822">
    <property type="protein sequence ID" value="GAG51689.1"/>
    <property type="molecule type" value="Genomic_DNA"/>
</dbReference>
<feature type="domain" description="Sulfatase N-terminal" evidence="4">
    <location>
        <begin position="10"/>
        <end position="111"/>
    </location>
</feature>
<feature type="region of interest" description="Disordered" evidence="3">
    <location>
        <begin position="208"/>
        <end position="232"/>
    </location>
</feature>
<dbReference type="Gene3D" id="3.30.1120.10">
    <property type="match status" value="1"/>
</dbReference>
<dbReference type="Pfam" id="PF00884">
    <property type="entry name" value="Sulfatase"/>
    <property type="match status" value="1"/>
</dbReference>
<dbReference type="PANTHER" id="PTHR42693:SF53">
    <property type="entry name" value="ENDO-4-O-SULFATASE"/>
    <property type="match status" value="1"/>
</dbReference>
<proteinExistence type="inferred from homology"/>
<evidence type="ECO:0000313" key="5">
    <source>
        <dbReference type="EMBL" id="GAG51689.1"/>
    </source>
</evidence>
<evidence type="ECO:0000256" key="3">
    <source>
        <dbReference type="SAM" id="MobiDB-lite"/>
    </source>
</evidence>
<evidence type="ECO:0000256" key="1">
    <source>
        <dbReference type="ARBA" id="ARBA00008779"/>
    </source>
</evidence>
<dbReference type="PANTHER" id="PTHR42693">
    <property type="entry name" value="ARYLSULFATASE FAMILY MEMBER"/>
    <property type="match status" value="1"/>
</dbReference>
<sequence length="232" mass="26415">YINRFDTGDENRDIYLAMLTSMDEAIGKVLDALKRTGADDNTLLIFFSDNGGAKKNFANNGILRDYKQSVYEGGIRVPFIVRWPGKLPKGAVCDEPVISLDILPTICAAVGAKLPGDRVYDGRNMLPVLRGQMKGPLHKTLFWDDGVKQWAVREGKWKLLFNREGSLELYDLEGDISEKNNLSKQNPQIVKRLQRAYTSWQNQMAPQLIKARRKRQTSTTISSQKRKNRKNR</sequence>
<dbReference type="SUPFAM" id="SSF53649">
    <property type="entry name" value="Alkaline phosphatase-like"/>
    <property type="match status" value="1"/>
</dbReference>
<dbReference type="InterPro" id="IPR000917">
    <property type="entry name" value="Sulfatase_N"/>
</dbReference>
<comment type="caution">
    <text evidence="5">The sequence shown here is derived from an EMBL/GenBank/DDBJ whole genome shotgun (WGS) entry which is preliminary data.</text>
</comment>
<evidence type="ECO:0000256" key="2">
    <source>
        <dbReference type="ARBA" id="ARBA00022801"/>
    </source>
</evidence>
<evidence type="ECO:0000259" key="4">
    <source>
        <dbReference type="Pfam" id="PF00884"/>
    </source>
</evidence>
<dbReference type="InterPro" id="IPR050738">
    <property type="entry name" value="Sulfatase"/>
</dbReference>
<feature type="non-terminal residue" evidence="5">
    <location>
        <position position="1"/>
    </location>
</feature>
<gene>
    <name evidence="5" type="ORF">S01H1_75800</name>
</gene>